<sequence>MGHVNIRVEPHQEPQTGRRVAGEGGPVGRGFVVEITASRRLPAIHIWGHGDVEPAAHGRHSSREVPESLSDLAHGPPAVPISKRGLLVFVGTALWRRDVHHSNAHHLGFTYLVVHSPRAADQRNNAPICPTPFTTLRVPFVGLPLKRQHEHEAGRTRRPSWSAAVSRYPMHPDAAERTTTLSSAPLSPKRRATAWTTPLRCAQSHRLEGGRRLLDWIASRSLDTIDACGTLSDLHEVLLAGPASATDVLGQRAGPQVRNDRRRVSRHSPPNLLRKQRMHFCGSSLRRGPTSAPSSNDARAPFGFGLGL</sequence>
<dbReference type="Proteomes" id="UP000623467">
    <property type="component" value="Unassembled WGS sequence"/>
</dbReference>
<evidence type="ECO:0000256" key="1">
    <source>
        <dbReference type="SAM" id="MobiDB-lite"/>
    </source>
</evidence>
<organism evidence="2 3">
    <name type="scientific">Mycena sanguinolenta</name>
    <dbReference type="NCBI Taxonomy" id="230812"/>
    <lineage>
        <taxon>Eukaryota</taxon>
        <taxon>Fungi</taxon>
        <taxon>Dikarya</taxon>
        <taxon>Basidiomycota</taxon>
        <taxon>Agaricomycotina</taxon>
        <taxon>Agaricomycetes</taxon>
        <taxon>Agaricomycetidae</taxon>
        <taxon>Agaricales</taxon>
        <taxon>Marasmiineae</taxon>
        <taxon>Mycenaceae</taxon>
        <taxon>Mycena</taxon>
    </lineage>
</organism>
<feature type="region of interest" description="Disordered" evidence="1">
    <location>
        <begin position="250"/>
        <end position="308"/>
    </location>
</feature>
<accession>A0A8H6X5Y9</accession>
<keyword evidence="3" id="KW-1185">Reference proteome</keyword>
<reference evidence="2" key="1">
    <citation type="submission" date="2020-05" db="EMBL/GenBank/DDBJ databases">
        <title>Mycena genomes resolve the evolution of fungal bioluminescence.</title>
        <authorList>
            <person name="Tsai I.J."/>
        </authorList>
    </citation>
    <scope>NUCLEOTIDE SEQUENCE</scope>
    <source>
        <strain evidence="2">160909Yilan</strain>
    </source>
</reference>
<dbReference type="EMBL" id="JACAZH010000046">
    <property type="protein sequence ID" value="KAF7334730.1"/>
    <property type="molecule type" value="Genomic_DNA"/>
</dbReference>
<evidence type="ECO:0000313" key="3">
    <source>
        <dbReference type="Proteomes" id="UP000623467"/>
    </source>
</evidence>
<feature type="compositionally biased region" description="Basic and acidic residues" evidence="1">
    <location>
        <begin position="1"/>
        <end position="12"/>
    </location>
</feature>
<protein>
    <submittedName>
        <fullName evidence="2">Uncharacterized protein</fullName>
    </submittedName>
</protein>
<gene>
    <name evidence="2" type="ORF">MSAN_02371300</name>
</gene>
<name>A0A8H6X5Y9_9AGAR</name>
<proteinExistence type="predicted"/>
<feature type="region of interest" description="Disordered" evidence="1">
    <location>
        <begin position="1"/>
        <end position="25"/>
    </location>
</feature>
<feature type="compositionally biased region" description="Basic and acidic residues" evidence="1">
    <location>
        <begin position="52"/>
        <end position="66"/>
    </location>
</feature>
<feature type="region of interest" description="Disordered" evidence="1">
    <location>
        <begin position="52"/>
        <end position="76"/>
    </location>
</feature>
<comment type="caution">
    <text evidence="2">The sequence shown here is derived from an EMBL/GenBank/DDBJ whole genome shotgun (WGS) entry which is preliminary data.</text>
</comment>
<evidence type="ECO:0000313" key="2">
    <source>
        <dbReference type="EMBL" id="KAF7334730.1"/>
    </source>
</evidence>
<dbReference type="AlphaFoldDB" id="A0A8H6X5Y9"/>